<reference evidence="2" key="1">
    <citation type="submission" date="2023-04" db="EMBL/GenBank/DDBJ databases">
        <title>Black Yeasts Isolated from many extreme environments.</title>
        <authorList>
            <person name="Coleine C."/>
            <person name="Stajich J.E."/>
            <person name="Selbmann L."/>
        </authorList>
    </citation>
    <scope>NUCLEOTIDE SEQUENCE</scope>
    <source>
        <strain evidence="2">CCFEE 5312</strain>
    </source>
</reference>
<feature type="signal peptide" evidence="1">
    <location>
        <begin position="1"/>
        <end position="20"/>
    </location>
</feature>
<evidence type="ECO:0000313" key="2">
    <source>
        <dbReference type="EMBL" id="KAK3055936.1"/>
    </source>
</evidence>
<dbReference type="AlphaFoldDB" id="A0AAJ0LUS4"/>
<dbReference type="EMBL" id="JAWDJX010000007">
    <property type="protein sequence ID" value="KAK3055936.1"/>
    <property type="molecule type" value="Genomic_DNA"/>
</dbReference>
<keyword evidence="1" id="KW-0732">Signal</keyword>
<evidence type="ECO:0000256" key="1">
    <source>
        <dbReference type="SAM" id="SignalP"/>
    </source>
</evidence>
<evidence type="ECO:0000313" key="3">
    <source>
        <dbReference type="Proteomes" id="UP001271007"/>
    </source>
</evidence>
<keyword evidence="3" id="KW-1185">Reference proteome</keyword>
<protein>
    <submittedName>
        <fullName evidence="2">Uncharacterized protein</fullName>
    </submittedName>
</protein>
<organism evidence="2 3">
    <name type="scientific">Extremus antarcticus</name>
    <dbReference type="NCBI Taxonomy" id="702011"/>
    <lineage>
        <taxon>Eukaryota</taxon>
        <taxon>Fungi</taxon>
        <taxon>Dikarya</taxon>
        <taxon>Ascomycota</taxon>
        <taxon>Pezizomycotina</taxon>
        <taxon>Dothideomycetes</taxon>
        <taxon>Dothideomycetidae</taxon>
        <taxon>Mycosphaerellales</taxon>
        <taxon>Extremaceae</taxon>
        <taxon>Extremus</taxon>
    </lineage>
</organism>
<proteinExistence type="predicted"/>
<comment type="caution">
    <text evidence="2">The sequence shown here is derived from an EMBL/GenBank/DDBJ whole genome shotgun (WGS) entry which is preliminary data.</text>
</comment>
<accession>A0AAJ0LUS4</accession>
<dbReference type="Proteomes" id="UP001271007">
    <property type="component" value="Unassembled WGS sequence"/>
</dbReference>
<feature type="chain" id="PRO_5042609475" evidence="1">
    <location>
        <begin position="21"/>
        <end position="201"/>
    </location>
</feature>
<gene>
    <name evidence="2" type="ORF">LTR09_003170</name>
</gene>
<sequence>MYTLTAAAITAGVLALTATAMPLNTTESSSIASRDGDTFRIHVWNNCPWTKQFAIYGVDSSFNMIQYTDPVNIKTGHKKIINAPYYGVGLRLSGHAEWGTDGQWVNQALFEFGYSKYLEVEGTSYDVSIMMTPAPGSEPDIGLGAYPIDNGRGSASCRSFTCFPWYCPPDQGWTNPDQINIGSPADTVCYEEGVPLKMQCM</sequence>
<name>A0AAJ0LUS4_9PEZI</name>